<dbReference type="EMBL" id="CM026421">
    <property type="protein sequence ID" value="KAG0593486.1"/>
    <property type="molecule type" value="Genomic_DNA"/>
</dbReference>
<proteinExistence type="predicted"/>
<keyword evidence="3" id="KW-1185">Reference proteome</keyword>
<comment type="caution">
    <text evidence="2">The sequence shown here is derived from an EMBL/GenBank/DDBJ whole genome shotgun (WGS) entry which is preliminary data.</text>
</comment>
<reference evidence="2" key="1">
    <citation type="submission" date="2020-06" db="EMBL/GenBank/DDBJ databases">
        <title>WGS assembly of Ceratodon purpureus strain R40.</title>
        <authorList>
            <person name="Carey S.B."/>
            <person name="Jenkins J."/>
            <person name="Shu S."/>
            <person name="Lovell J.T."/>
            <person name="Sreedasyam A."/>
            <person name="Maumus F."/>
            <person name="Tiley G.P."/>
            <person name="Fernandez-Pozo N."/>
            <person name="Barry K."/>
            <person name="Chen C."/>
            <person name="Wang M."/>
            <person name="Lipzen A."/>
            <person name="Daum C."/>
            <person name="Saski C.A."/>
            <person name="Payton A.C."/>
            <person name="Mcbreen J.C."/>
            <person name="Conrad R.E."/>
            <person name="Kollar L.M."/>
            <person name="Olsson S."/>
            <person name="Huttunen S."/>
            <person name="Landis J.B."/>
            <person name="Wickett N.J."/>
            <person name="Johnson M.G."/>
            <person name="Rensing S.A."/>
            <person name="Grimwood J."/>
            <person name="Schmutz J."/>
            <person name="Mcdaniel S.F."/>
        </authorList>
    </citation>
    <scope>NUCLEOTIDE SEQUENCE</scope>
    <source>
        <strain evidence="2">R40</strain>
    </source>
</reference>
<evidence type="ECO:0000313" key="3">
    <source>
        <dbReference type="Proteomes" id="UP000822688"/>
    </source>
</evidence>
<accession>A0A8T0JDN2</accession>
<feature type="compositionally biased region" description="Basic residues" evidence="1">
    <location>
        <begin position="1"/>
        <end position="10"/>
    </location>
</feature>
<evidence type="ECO:0000313" key="2">
    <source>
        <dbReference type="EMBL" id="KAG0593486.1"/>
    </source>
</evidence>
<gene>
    <name evidence="2" type="ORF">KC19_1G333800</name>
</gene>
<dbReference type="AlphaFoldDB" id="A0A8T0JDN2"/>
<organism evidence="2 3">
    <name type="scientific">Ceratodon purpureus</name>
    <name type="common">Fire moss</name>
    <name type="synonym">Dicranum purpureum</name>
    <dbReference type="NCBI Taxonomy" id="3225"/>
    <lineage>
        <taxon>Eukaryota</taxon>
        <taxon>Viridiplantae</taxon>
        <taxon>Streptophyta</taxon>
        <taxon>Embryophyta</taxon>
        <taxon>Bryophyta</taxon>
        <taxon>Bryophytina</taxon>
        <taxon>Bryopsida</taxon>
        <taxon>Dicranidae</taxon>
        <taxon>Pseudoditrichales</taxon>
        <taxon>Ditrichaceae</taxon>
        <taxon>Ceratodon</taxon>
    </lineage>
</organism>
<sequence>MKFKQMRKAMRSQTSTTPPPKLDRPEPPVLRPQICSKKQTAAMITSLSTARNLQQHHRSTLASQFHTSRPPPTRQIALRIPATKPQGPLSLAPSLGRVSRLSVPCWAPATSSGK</sequence>
<evidence type="ECO:0000256" key="1">
    <source>
        <dbReference type="SAM" id="MobiDB-lite"/>
    </source>
</evidence>
<feature type="region of interest" description="Disordered" evidence="1">
    <location>
        <begin position="1"/>
        <end position="29"/>
    </location>
</feature>
<name>A0A8T0JDN2_CERPU</name>
<dbReference type="Proteomes" id="UP000822688">
    <property type="component" value="Chromosome 1"/>
</dbReference>
<protein>
    <submittedName>
        <fullName evidence="2">Uncharacterized protein</fullName>
    </submittedName>
</protein>